<protein>
    <submittedName>
        <fullName evidence="10">Uncharacterized protein</fullName>
    </submittedName>
</protein>
<keyword evidence="4" id="KW-0812">Transmembrane</keyword>
<dbReference type="EMBL" id="QGKX02001521">
    <property type="protein sequence ID" value="KAF3514439.1"/>
    <property type="molecule type" value="Genomic_DNA"/>
</dbReference>
<gene>
    <name evidence="10" type="ORF">F2Q69_00008283</name>
</gene>
<accession>A0A8S9PG77</accession>
<dbReference type="GO" id="GO:0071555">
    <property type="term" value="P:cell wall organization"/>
    <property type="evidence" value="ECO:0007669"/>
    <property type="project" value="UniProtKB-KW"/>
</dbReference>
<name>A0A8S9PG77_BRACR</name>
<evidence type="ECO:0000313" key="11">
    <source>
        <dbReference type="Proteomes" id="UP000712600"/>
    </source>
</evidence>
<evidence type="ECO:0000256" key="3">
    <source>
        <dbReference type="ARBA" id="ARBA00022679"/>
    </source>
</evidence>
<dbReference type="GO" id="GO:0012505">
    <property type="term" value="C:endomembrane system"/>
    <property type="evidence" value="ECO:0007669"/>
    <property type="project" value="UniProtKB-SubCell"/>
</dbReference>
<keyword evidence="5" id="KW-1133">Transmembrane helix</keyword>
<proteinExistence type="predicted"/>
<dbReference type="GO" id="GO:0016020">
    <property type="term" value="C:membrane"/>
    <property type="evidence" value="ECO:0007669"/>
    <property type="project" value="InterPro"/>
</dbReference>
<comment type="caution">
    <text evidence="10">The sequence shown here is derived from an EMBL/GenBank/DDBJ whole genome shotgun (WGS) entry which is preliminary data.</text>
</comment>
<dbReference type="AlphaFoldDB" id="A0A8S9PG77"/>
<organism evidence="10 11">
    <name type="scientific">Brassica cretica</name>
    <name type="common">Mustard</name>
    <dbReference type="NCBI Taxonomy" id="69181"/>
    <lineage>
        <taxon>Eukaryota</taxon>
        <taxon>Viridiplantae</taxon>
        <taxon>Streptophyta</taxon>
        <taxon>Embryophyta</taxon>
        <taxon>Tracheophyta</taxon>
        <taxon>Spermatophyta</taxon>
        <taxon>Magnoliopsida</taxon>
        <taxon>eudicotyledons</taxon>
        <taxon>Gunneridae</taxon>
        <taxon>Pentapetalae</taxon>
        <taxon>rosids</taxon>
        <taxon>malvids</taxon>
        <taxon>Brassicales</taxon>
        <taxon>Brassicaceae</taxon>
        <taxon>Brassiceae</taxon>
        <taxon>Brassica</taxon>
    </lineage>
</organism>
<dbReference type="InterPro" id="IPR005150">
    <property type="entry name" value="Cellulose_synth"/>
</dbReference>
<feature type="binding site" evidence="8">
    <location>
        <position position="18"/>
    </location>
    <ligand>
        <name>UDP-alpha-D-glucose</name>
        <dbReference type="ChEBI" id="CHEBI:58885"/>
    </ligand>
</feature>
<reference evidence="10" key="1">
    <citation type="submission" date="2019-12" db="EMBL/GenBank/DDBJ databases">
        <title>Genome sequencing and annotation of Brassica cretica.</title>
        <authorList>
            <person name="Studholme D.J."/>
            <person name="Sarris P."/>
        </authorList>
    </citation>
    <scope>NUCLEOTIDE SEQUENCE</scope>
    <source>
        <strain evidence="10">PFS-109/04</strain>
        <tissue evidence="10">Leaf</tissue>
    </source>
</reference>
<evidence type="ECO:0000256" key="8">
    <source>
        <dbReference type="PIRSR" id="PIRSR605150-2"/>
    </source>
</evidence>
<keyword evidence="2" id="KW-0328">Glycosyltransferase</keyword>
<dbReference type="Pfam" id="PF03552">
    <property type="entry name" value="Cellulose_synt"/>
    <property type="match status" value="1"/>
</dbReference>
<keyword evidence="7" id="KW-0961">Cell wall biogenesis/degradation</keyword>
<sequence length="84" mass="9567">MLALVYPPKNLVVYLSDDASSQLTFYALTEAAEFAKTWVPFCKEFDIEPRSSIINKMTKKIITISKDGPPPRWSISRLSSQQEQ</sequence>
<dbReference type="Proteomes" id="UP000712600">
    <property type="component" value="Unassembled WGS sequence"/>
</dbReference>
<evidence type="ECO:0000256" key="5">
    <source>
        <dbReference type="ARBA" id="ARBA00022989"/>
    </source>
</evidence>
<dbReference type="GO" id="GO:0016760">
    <property type="term" value="F:cellulose synthase (UDP-forming) activity"/>
    <property type="evidence" value="ECO:0007669"/>
    <property type="project" value="InterPro"/>
</dbReference>
<evidence type="ECO:0000256" key="4">
    <source>
        <dbReference type="ARBA" id="ARBA00022692"/>
    </source>
</evidence>
<evidence type="ECO:0000313" key="10">
    <source>
        <dbReference type="EMBL" id="KAF3514439.1"/>
    </source>
</evidence>
<comment type="subcellular location">
    <subcellularLocation>
        <location evidence="1">Endomembrane system</location>
    </subcellularLocation>
</comment>
<dbReference type="PANTHER" id="PTHR13301">
    <property type="entry name" value="X-BOX TRANSCRIPTION FACTOR-RELATED"/>
    <property type="match status" value="1"/>
</dbReference>
<dbReference type="GO" id="GO:0030244">
    <property type="term" value="P:cellulose biosynthetic process"/>
    <property type="evidence" value="ECO:0007669"/>
    <property type="project" value="InterPro"/>
</dbReference>
<evidence type="ECO:0000256" key="9">
    <source>
        <dbReference type="SAM" id="MobiDB-lite"/>
    </source>
</evidence>
<evidence type="ECO:0000256" key="2">
    <source>
        <dbReference type="ARBA" id="ARBA00022676"/>
    </source>
</evidence>
<evidence type="ECO:0000256" key="7">
    <source>
        <dbReference type="ARBA" id="ARBA00023316"/>
    </source>
</evidence>
<evidence type="ECO:0000256" key="6">
    <source>
        <dbReference type="ARBA" id="ARBA00023136"/>
    </source>
</evidence>
<keyword evidence="3" id="KW-0808">Transferase</keyword>
<feature type="region of interest" description="Disordered" evidence="9">
    <location>
        <begin position="65"/>
        <end position="84"/>
    </location>
</feature>
<keyword evidence="6" id="KW-0472">Membrane</keyword>
<evidence type="ECO:0000256" key="1">
    <source>
        <dbReference type="ARBA" id="ARBA00004308"/>
    </source>
</evidence>